<dbReference type="PANTHER" id="PTHR46796">
    <property type="entry name" value="HTH-TYPE TRANSCRIPTIONAL ACTIVATOR RHAS-RELATED"/>
    <property type="match status" value="1"/>
</dbReference>
<evidence type="ECO:0000259" key="4">
    <source>
        <dbReference type="PROSITE" id="PS01124"/>
    </source>
</evidence>
<accession>A0A7X0D676</accession>
<keyword evidence="2 5" id="KW-0238">DNA-binding</keyword>
<reference evidence="5 6" key="1">
    <citation type="submission" date="2020-08" db="EMBL/GenBank/DDBJ databases">
        <title>Sequencing the genomes of 1000 actinobacteria strains.</title>
        <authorList>
            <person name="Klenk H.-P."/>
        </authorList>
    </citation>
    <scope>NUCLEOTIDE SEQUENCE [LARGE SCALE GENOMIC DNA]</scope>
    <source>
        <strain evidence="5 6">DSM 46659</strain>
    </source>
</reference>
<dbReference type="PANTHER" id="PTHR46796:SF2">
    <property type="entry name" value="TRANSCRIPTIONAL REGULATORY PROTEIN"/>
    <property type="match status" value="1"/>
</dbReference>
<dbReference type="RefSeq" id="WP_184075730.1">
    <property type="nucleotide sequence ID" value="NZ_JACHDS010000001.1"/>
</dbReference>
<dbReference type="PROSITE" id="PS01124">
    <property type="entry name" value="HTH_ARAC_FAMILY_2"/>
    <property type="match status" value="1"/>
</dbReference>
<dbReference type="GO" id="GO:0003700">
    <property type="term" value="F:DNA-binding transcription factor activity"/>
    <property type="evidence" value="ECO:0007669"/>
    <property type="project" value="InterPro"/>
</dbReference>
<dbReference type="GO" id="GO:0043565">
    <property type="term" value="F:sequence-specific DNA binding"/>
    <property type="evidence" value="ECO:0007669"/>
    <property type="project" value="InterPro"/>
</dbReference>
<dbReference type="Proteomes" id="UP000546642">
    <property type="component" value="Unassembled WGS sequence"/>
</dbReference>
<dbReference type="InterPro" id="IPR050204">
    <property type="entry name" value="AraC_XylS_family_regulators"/>
</dbReference>
<evidence type="ECO:0000256" key="1">
    <source>
        <dbReference type="ARBA" id="ARBA00023015"/>
    </source>
</evidence>
<comment type="caution">
    <text evidence="5">The sequence shown here is derived from an EMBL/GenBank/DDBJ whole genome shotgun (WGS) entry which is preliminary data.</text>
</comment>
<name>A0A7X0D676_9ACTN</name>
<keyword evidence="3" id="KW-0804">Transcription</keyword>
<dbReference type="AlphaFoldDB" id="A0A7X0D676"/>
<dbReference type="Pfam" id="PF12833">
    <property type="entry name" value="HTH_18"/>
    <property type="match status" value="1"/>
</dbReference>
<proteinExistence type="predicted"/>
<sequence length="285" mass="31450">MIDTPGERARFFRHPGLPGVELLKAHYVRHSFTRHSHDTYAIGVIEAGIEEYYYRGSMRRVGRGGLVMVEPEEVHTGHAGTPEGWRYRMLYPEVDVLAQAARDLGMPDVPGFPVSQTDDPGGADLIRAAHRAAEHGDRLSASTLTRQALHWLLTRHARARSKDPGTRRPTRAAEVARDLLHSRLADPPSLEELASAVETTPFSLLRAFRAAHGLPPHAYLNNVRVQHARHLLATGMRPAEVAAELGFADQPHLTRHFKRRLGVTPGVFRSGVLASRDAPTAGPRG</sequence>
<evidence type="ECO:0000313" key="6">
    <source>
        <dbReference type="Proteomes" id="UP000546642"/>
    </source>
</evidence>
<dbReference type="SUPFAM" id="SSF51215">
    <property type="entry name" value="Regulatory protein AraC"/>
    <property type="match status" value="1"/>
</dbReference>
<protein>
    <submittedName>
        <fullName evidence="5">AraC-like DNA-binding protein</fullName>
    </submittedName>
</protein>
<dbReference type="InterPro" id="IPR018060">
    <property type="entry name" value="HTH_AraC"/>
</dbReference>
<keyword evidence="1" id="KW-0805">Transcription regulation</keyword>
<dbReference type="InterPro" id="IPR003313">
    <property type="entry name" value="AraC-bd"/>
</dbReference>
<keyword evidence="6" id="KW-1185">Reference proteome</keyword>
<feature type="domain" description="HTH araC/xylS-type" evidence="4">
    <location>
        <begin position="174"/>
        <end position="271"/>
    </location>
</feature>
<gene>
    <name evidence="5" type="ORF">HNR23_002491</name>
</gene>
<evidence type="ECO:0000256" key="3">
    <source>
        <dbReference type="ARBA" id="ARBA00023163"/>
    </source>
</evidence>
<evidence type="ECO:0000313" key="5">
    <source>
        <dbReference type="EMBL" id="MBB6172431.1"/>
    </source>
</evidence>
<dbReference type="SMART" id="SM00342">
    <property type="entry name" value="HTH_ARAC"/>
    <property type="match status" value="1"/>
</dbReference>
<organism evidence="5 6">
    <name type="scientific">Nocardiopsis mwathae</name>
    <dbReference type="NCBI Taxonomy" id="1472723"/>
    <lineage>
        <taxon>Bacteria</taxon>
        <taxon>Bacillati</taxon>
        <taxon>Actinomycetota</taxon>
        <taxon>Actinomycetes</taxon>
        <taxon>Streptosporangiales</taxon>
        <taxon>Nocardiopsidaceae</taxon>
        <taxon>Nocardiopsis</taxon>
    </lineage>
</organism>
<dbReference type="SUPFAM" id="SSF46689">
    <property type="entry name" value="Homeodomain-like"/>
    <property type="match status" value="2"/>
</dbReference>
<dbReference type="Gene3D" id="1.10.10.60">
    <property type="entry name" value="Homeodomain-like"/>
    <property type="match status" value="1"/>
</dbReference>
<dbReference type="InterPro" id="IPR009057">
    <property type="entry name" value="Homeodomain-like_sf"/>
</dbReference>
<dbReference type="InterPro" id="IPR037923">
    <property type="entry name" value="HTH-like"/>
</dbReference>
<dbReference type="Pfam" id="PF02311">
    <property type="entry name" value="AraC_binding"/>
    <property type="match status" value="1"/>
</dbReference>
<dbReference type="EMBL" id="JACHDS010000001">
    <property type="protein sequence ID" value="MBB6172431.1"/>
    <property type="molecule type" value="Genomic_DNA"/>
</dbReference>
<evidence type="ECO:0000256" key="2">
    <source>
        <dbReference type="ARBA" id="ARBA00023125"/>
    </source>
</evidence>